<dbReference type="SUPFAM" id="SSF50978">
    <property type="entry name" value="WD40 repeat-like"/>
    <property type="match status" value="1"/>
</dbReference>
<dbReference type="GO" id="GO:0005930">
    <property type="term" value="C:axoneme"/>
    <property type="evidence" value="ECO:0007669"/>
    <property type="project" value="UniProtKB-ARBA"/>
</dbReference>
<evidence type="ECO:0000313" key="14">
    <source>
        <dbReference type="EMBL" id="CAE0814911.1"/>
    </source>
</evidence>
<evidence type="ECO:0000256" key="2">
    <source>
        <dbReference type="ARBA" id="ARBA00004496"/>
    </source>
</evidence>
<dbReference type="GO" id="GO:0005840">
    <property type="term" value="C:ribosome"/>
    <property type="evidence" value="ECO:0007669"/>
    <property type="project" value="UniProtKB-KW"/>
</dbReference>
<evidence type="ECO:0000256" key="1">
    <source>
        <dbReference type="ARBA" id="ARBA00004230"/>
    </source>
</evidence>
<dbReference type="PANTHER" id="PTHR13720:SF14">
    <property type="entry name" value="CILIA- AND FLAGELLA-ASSOCIATED PROTEIN 52"/>
    <property type="match status" value="1"/>
</dbReference>
<feature type="domain" description="EML-like first beta-propeller" evidence="13">
    <location>
        <begin position="59"/>
        <end position="310"/>
    </location>
</feature>
<reference evidence="14" key="1">
    <citation type="submission" date="2021-01" db="EMBL/GenBank/DDBJ databases">
        <authorList>
            <person name="Corre E."/>
            <person name="Pelletier E."/>
            <person name="Niang G."/>
            <person name="Scheremetjew M."/>
            <person name="Finn R."/>
            <person name="Kale V."/>
            <person name="Holt S."/>
            <person name="Cochrane G."/>
            <person name="Meng A."/>
            <person name="Brown T."/>
            <person name="Cohen L."/>
        </authorList>
    </citation>
    <scope>NUCLEOTIDE SEQUENCE</scope>
    <source>
        <strain evidence="14">CCMP1594</strain>
    </source>
</reference>
<evidence type="ECO:0000256" key="3">
    <source>
        <dbReference type="ARBA" id="ARBA00022490"/>
    </source>
</evidence>
<dbReference type="CDD" id="cd00200">
    <property type="entry name" value="WD40"/>
    <property type="match status" value="1"/>
</dbReference>
<keyword evidence="9" id="KW-0966">Cell projection</keyword>
<accession>A0A7S4FUH0</accession>
<dbReference type="PROSITE" id="PS00678">
    <property type="entry name" value="WD_REPEATS_1"/>
    <property type="match status" value="2"/>
</dbReference>
<keyword evidence="7" id="KW-0687">Ribonucleoprotein</keyword>
<dbReference type="InterPro" id="IPR015943">
    <property type="entry name" value="WD40/YVTN_repeat-like_dom_sf"/>
</dbReference>
<dbReference type="PROSITE" id="PS50294">
    <property type="entry name" value="WD_REPEATS_REGION"/>
    <property type="match status" value="3"/>
</dbReference>
<dbReference type="SUPFAM" id="SSF50998">
    <property type="entry name" value="Quinoprotein alcohol dehydrogenase-like"/>
    <property type="match status" value="1"/>
</dbReference>
<evidence type="ECO:0000256" key="10">
    <source>
        <dbReference type="ARBA" id="ARBA00029456"/>
    </source>
</evidence>
<dbReference type="InterPro" id="IPR055439">
    <property type="entry name" value="Beta-prop_EML_1st"/>
</dbReference>
<dbReference type="PROSITE" id="PS50082">
    <property type="entry name" value="WD_REPEATS_2"/>
    <property type="match status" value="4"/>
</dbReference>
<dbReference type="Pfam" id="PF00400">
    <property type="entry name" value="WD40"/>
    <property type="match status" value="6"/>
</dbReference>
<evidence type="ECO:0000256" key="8">
    <source>
        <dbReference type="ARBA" id="ARBA00023069"/>
    </source>
</evidence>
<dbReference type="InterPro" id="IPR019775">
    <property type="entry name" value="WD40_repeat_CS"/>
</dbReference>
<proteinExistence type="inferred from homology"/>
<evidence type="ECO:0000256" key="5">
    <source>
        <dbReference type="ARBA" id="ARBA00022737"/>
    </source>
</evidence>
<keyword evidence="7" id="KW-0689">Ribosomal protein</keyword>
<feature type="repeat" description="WD" evidence="12">
    <location>
        <begin position="464"/>
        <end position="498"/>
    </location>
</feature>
<dbReference type="GO" id="GO:0031514">
    <property type="term" value="C:motile cilium"/>
    <property type="evidence" value="ECO:0007669"/>
    <property type="project" value="UniProtKB-SubCell"/>
</dbReference>
<dbReference type="InterPro" id="IPR001680">
    <property type="entry name" value="WD40_rpt"/>
</dbReference>
<evidence type="ECO:0000256" key="4">
    <source>
        <dbReference type="ARBA" id="ARBA00022574"/>
    </source>
</evidence>
<comment type="similarity">
    <text evidence="10">Belongs to the CFAP52 family.</text>
</comment>
<name>A0A7S4FUH0_9EUGL</name>
<evidence type="ECO:0000256" key="12">
    <source>
        <dbReference type="PROSITE-ProRule" id="PRU00221"/>
    </source>
</evidence>
<evidence type="ECO:0000259" key="13">
    <source>
        <dbReference type="Pfam" id="PF23409"/>
    </source>
</evidence>
<dbReference type="FunFam" id="2.130.10.10:FF:000207">
    <property type="entry name" value="Cilia- and flagella-associated protein 52"/>
    <property type="match status" value="1"/>
</dbReference>
<dbReference type="Pfam" id="PF23409">
    <property type="entry name" value="Beta-prop_EML"/>
    <property type="match status" value="1"/>
</dbReference>
<dbReference type="InterPro" id="IPR011047">
    <property type="entry name" value="Quinoprotein_ADH-like_sf"/>
</dbReference>
<keyword evidence="4 12" id="KW-0853">WD repeat</keyword>
<gene>
    <name evidence="14" type="ORF">EGYM00163_LOCUS26067</name>
</gene>
<evidence type="ECO:0000256" key="7">
    <source>
        <dbReference type="ARBA" id="ARBA00022980"/>
    </source>
</evidence>
<dbReference type="Gene3D" id="2.130.10.10">
    <property type="entry name" value="YVTN repeat-like/Quinoprotein amine dehydrogenase"/>
    <property type="match status" value="4"/>
</dbReference>
<keyword evidence="5" id="KW-0677">Repeat</keyword>
<keyword evidence="3" id="KW-0963">Cytoplasm</keyword>
<dbReference type="EMBL" id="HBJA01074236">
    <property type="protein sequence ID" value="CAE0814911.1"/>
    <property type="molecule type" value="Transcribed_RNA"/>
</dbReference>
<protein>
    <recommendedName>
        <fullName evidence="11">Cilia- and flagella-associated protein 52</fullName>
    </recommendedName>
</protein>
<sequence>MTQLNLDVEATRKLELLSVIGFGGQVPGALHIHPDGKHLIYPIGSCVVIRQTGNPRADKFLLGHTDRVSCVTVSKSGRYVASGQVTHMGFQADICVFEFDTLKLLHRMSLHKVKVQALCFSNDEKYLASLGGQDDNSLVIWDLNTGRPLCGGPASSDLSMCVSFFNNSSTQVVTGGHGNLRVWEIDFINRKINPEDVHLGNLQRICRTIVIEPTDHYAFVGTTSGDVLCVQLQGAKNLKFSGPKTRLPQGILCTCITDAGDLLVGSGSGEVALLHKGDLKTIKTVSLQGSITSVAAHGDHYFVGTNKSNVYYLNAKTFKEELRQTCHYERINDVCFPEGYSELFATCSNHDIRIWNARTSTELLRIQVQNLECNCVCFSPDGKSIVSGWSDGKIRAFGPQSGRLLYVINDAHKTQGMKRVSGNLSGVTALAVSHDNTRLISGGADSQVRVWRLGPDSQTMEASMKEHKATVNAICLRASDQQCVTASDDGSCIVWDLQRFVRSNIMYSQTYFKAVAYFQDESQILTTGSDRKVTYWDSYECSAIRELEGAKAGEINTLSISPNGQSFVSGGMDKILKIWSYDAGTVEAIGLGHSGNITKCVFSPDGAFVVSVGDEGSVYIWKVEEQDDLE</sequence>
<comment type="subcellular location">
    <subcellularLocation>
        <location evidence="1">Cell projection</location>
        <location evidence="1">Cilium</location>
        <location evidence="1">Flagellum</location>
    </subcellularLocation>
    <subcellularLocation>
        <location evidence="2">Cytoplasm</location>
    </subcellularLocation>
</comment>
<dbReference type="PANTHER" id="PTHR13720">
    <property type="entry name" value="WD-40 REPEAT PROTEIN"/>
    <property type="match status" value="1"/>
</dbReference>
<dbReference type="SMART" id="SM00320">
    <property type="entry name" value="WD40"/>
    <property type="match status" value="10"/>
</dbReference>
<feature type="repeat" description="WD" evidence="12">
    <location>
        <begin position="420"/>
        <end position="461"/>
    </location>
</feature>
<dbReference type="FunFam" id="2.130.10.10:FF:001320">
    <property type="entry name" value="Predicted protein"/>
    <property type="match status" value="1"/>
</dbReference>
<evidence type="ECO:0000256" key="11">
    <source>
        <dbReference type="ARBA" id="ARBA00029552"/>
    </source>
</evidence>
<evidence type="ECO:0000256" key="6">
    <source>
        <dbReference type="ARBA" id="ARBA00022846"/>
    </source>
</evidence>
<keyword evidence="8" id="KW-0969">Cilium</keyword>
<keyword evidence="6" id="KW-0282">Flagellum</keyword>
<feature type="repeat" description="WD" evidence="12">
    <location>
        <begin position="590"/>
        <end position="630"/>
    </location>
</feature>
<feature type="repeat" description="WD" evidence="12">
    <location>
        <begin position="548"/>
        <end position="589"/>
    </location>
</feature>
<dbReference type="InterPro" id="IPR036322">
    <property type="entry name" value="WD40_repeat_dom_sf"/>
</dbReference>
<dbReference type="AlphaFoldDB" id="A0A7S4FUH0"/>
<evidence type="ECO:0000256" key="9">
    <source>
        <dbReference type="ARBA" id="ARBA00023273"/>
    </source>
</evidence>
<organism evidence="14">
    <name type="scientific">Eutreptiella gymnastica</name>
    <dbReference type="NCBI Taxonomy" id="73025"/>
    <lineage>
        <taxon>Eukaryota</taxon>
        <taxon>Discoba</taxon>
        <taxon>Euglenozoa</taxon>
        <taxon>Euglenida</taxon>
        <taxon>Spirocuta</taxon>
        <taxon>Euglenophyceae</taxon>
        <taxon>Eutreptiales</taxon>
        <taxon>Eutreptiaceae</taxon>
        <taxon>Eutreptiella</taxon>
    </lineage>
</organism>
<dbReference type="InterPro" id="IPR050630">
    <property type="entry name" value="WD_repeat_EMAP"/>
</dbReference>